<evidence type="ECO:0000256" key="3">
    <source>
        <dbReference type="SAM" id="Phobius"/>
    </source>
</evidence>
<keyword evidence="5" id="KW-1185">Reference proteome</keyword>
<evidence type="ECO:0000313" key="5">
    <source>
        <dbReference type="Proteomes" id="UP001501637"/>
    </source>
</evidence>
<evidence type="ECO:0000256" key="1">
    <source>
        <dbReference type="SAM" id="Coils"/>
    </source>
</evidence>
<feature type="transmembrane region" description="Helical" evidence="3">
    <location>
        <begin position="357"/>
        <end position="381"/>
    </location>
</feature>
<evidence type="ECO:0000313" key="4">
    <source>
        <dbReference type="EMBL" id="GAA3151215.1"/>
    </source>
</evidence>
<reference evidence="5" key="1">
    <citation type="journal article" date="2019" name="Int. J. Syst. Evol. Microbiol.">
        <title>The Global Catalogue of Microorganisms (GCM) 10K type strain sequencing project: providing services to taxonomists for standard genome sequencing and annotation.</title>
        <authorList>
            <consortium name="The Broad Institute Genomics Platform"/>
            <consortium name="The Broad Institute Genome Sequencing Center for Infectious Disease"/>
            <person name="Wu L."/>
            <person name="Ma J."/>
        </authorList>
    </citation>
    <scope>NUCLEOTIDE SEQUENCE [LARGE SCALE GENOMIC DNA]</scope>
    <source>
        <strain evidence="5">JCM 9092</strain>
    </source>
</reference>
<keyword evidence="1" id="KW-0175">Coiled coil</keyword>
<dbReference type="RefSeq" id="WP_344530440.1">
    <property type="nucleotide sequence ID" value="NZ_BAAAUG010000219.1"/>
</dbReference>
<sequence length="471" mass="51955">MVKLRVVHGQREADDVPRAGRKQGPVRGETPEANAFALWLRGVTQGWTLERLTDVYPASRTQWGHYRNGAKLPPDSLLQKTVERCVRNTTVRPRHLVEGRRLLQLARKAQRGHGALLTPPPVTDLAARLDDARQAQLEAERALFRMQQLVHTLLRLVASLQDRCQRLEELEEGRSEQELRDSRERLASAERLLEQARRERREAEEIRLDAESNASQRERAVAKARLEHEDSDSATPIEDLPDLWEVDHLLERSSTELDVQRADLAALRERVTPGPVRPSQVLTPDNDLADIDSGSVVNGNNGLASDNVPMAHPMAPGAIISLAESYRRDAARVANILTPLKPPSPPPLRRQGLWRSLGLLAIGLISAAVPIPVAAALGHAYRLEGLTFFSAAYCSTLLVAIIGVGRIMAGLGMRVSGFSDQSASTVANEAVSMLALTALMYGFLFAVAALSSRRMWILSDVGWAVTAWLFT</sequence>
<organism evidence="4 5">
    <name type="scientific">Streptomyces rectiviolaceus</name>
    <dbReference type="NCBI Taxonomy" id="332591"/>
    <lineage>
        <taxon>Bacteria</taxon>
        <taxon>Bacillati</taxon>
        <taxon>Actinomycetota</taxon>
        <taxon>Actinomycetes</taxon>
        <taxon>Kitasatosporales</taxon>
        <taxon>Streptomycetaceae</taxon>
        <taxon>Streptomyces</taxon>
    </lineage>
</organism>
<feature type="compositionally biased region" description="Basic and acidic residues" evidence="2">
    <location>
        <begin position="9"/>
        <end position="18"/>
    </location>
</feature>
<evidence type="ECO:0000256" key="2">
    <source>
        <dbReference type="SAM" id="MobiDB-lite"/>
    </source>
</evidence>
<comment type="caution">
    <text evidence="4">The sequence shown here is derived from an EMBL/GenBank/DDBJ whole genome shotgun (WGS) entry which is preliminary data.</text>
</comment>
<proteinExistence type="predicted"/>
<protein>
    <submittedName>
        <fullName evidence="4">Uncharacterized protein</fullName>
    </submittedName>
</protein>
<keyword evidence="3" id="KW-0472">Membrane</keyword>
<feature type="coiled-coil region" evidence="1">
    <location>
        <begin position="150"/>
        <end position="213"/>
    </location>
</feature>
<feature type="region of interest" description="Disordered" evidence="2">
    <location>
        <begin position="8"/>
        <end position="28"/>
    </location>
</feature>
<feature type="transmembrane region" description="Helical" evidence="3">
    <location>
        <begin position="387"/>
        <end position="409"/>
    </location>
</feature>
<dbReference type="Proteomes" id="UP001501637">
    <property type="component" value="Unassembled WGS sequence"/>
</dbReference>
<keyword evidence="3" id="KW-1133">Transmembrane helix</keyword>
<keyword evidence="3" id="KW-0812">Transmembrane</keyword>
<accession>A0ABP6NMI8</accession>
<feature type="transmembrane region" description="Helical" evidence="3">
    <location>
        <begin position="430"/>
        <end position="450"/>
    </location>
</feature>
<gene>
    <name evidence="4" type="ORF">GCM10010449_81940</name>
</gene>
<name>A0ABP6NMI8_9ACTN</name>
<dbReference type="EMBL" id="BAAAUG010000219">
    <property type="protein sequence ID" value="GAA3151215.1"/>
    <property type="molecule type" value="Genomic_DNA"/>
</dbReference>